<keyword evidence="9" id="KW-0150">Chloroplast</keyword>
<dbReference type="NCBIfam" id="TIGR01145">
    <property type="entry name" value="ATP_synt_delta"/>
    <property type="match status" value="1"/>
</dbReference>
<dbReference type="InterPro" id="IPR026015">
    <property type="entry name" value="ATP_synth_OSCP/delta_N_sf"/>
</dbReference>
<dbReference type="InterPro" id="IPR020781">
    <property type="entry name" value="ATPase_OSCP/d_CS"/>
</dbReference>
<comment type="similarity">
    <text evidence="2 8">Belongs to the ATPase delta chain family.</text>
</comment>
<proteinExistence type="inferred from homology"/>
<dbReference type="PROSITE" id="PS00389">
    <property type="entry name" value="ATPASE_DELTA"/>
    <property type="match status" value="1"/>
</dbReference>
<evidence type="ECO:0000256" key="6">
    <source>
        <dbReference type="ARBA" id="ARBA00023136"/>
    </source>
</evidence>
<name>A0A1Z1M623_9FLOR</name>
<dbReference type="HAMAP" id="MF_01416">
    <property type="entry name" value="ATP_synth_delta_bact"/>
    <property type="match status" value="1"/>
</dbReference>
<evidence type="ECO:0000256" key="4">
    <source>
        <dbReference type="ARBA" id="ARBA00022781"/>
    </source>
</evidence>
<comment type="subcellular location">
    <subcellularLocation>
        <location evidence="1">Membrane</location>
    </subcellularLocation>
    <subcellularLocation>
        <location evidence="8">Plastid</location>
        <location evidence="8">Chloroplast thylakoid membrane</location>
        <topology evidence="8">Peripheral membrane protein</topology>
    </subcellularLocation>
</comment>
<dbReference type="SUPFAM" id="SSF47928">
    <property type="entry name" value="N-terminal domain of the delta subunit of the F1F0-ATP synthase"/>
    <property type="match status" value="1"/>
</dbReference>
<keyword evidence="8" id="KW-0793">Thylakoid</keyword>
<dbReference type="AlphaFoldDB" id="A0A1Z1M623"/>
<dbReference type="InterPro" id="IPR000711">
    <property type="entry name" value="ATPase_OSCP/dsu"/>
</dbReference>
<dbReference type="EMBL" id="MF101417">
    <property type="protein sequence ID" value="ARW61235.1"/>
    <property type="molecule type" value="Genomic_DNA"/>
</dbReference>
<keyword evidence="7 8" id="KW-0066">ATP synthesis</keyword>
<dbReference type="PANTHER" id="PTHR11910">
    <property type="entry name" value="ATP SYNTHASE DELTA CHAIN"/>
    <property type="match status" value="1"/>
</dbReference>
<keyword evidence="8" id="KW-0139">CF(1)</keyword>
<evidence type="ECO:0000256" key="5">
    <source>
        <dbReference type="ARBA" id="ARBA00023065"/>
    </source>
</evidence>
<dbReference type="GO" id="GO:0009535">
    <property type="term" value="C:chloroplast thylakoid membrane"/>
    <property type="evidence" value="ECO:0007669"/>
    <property type="project" value="UniProtKB-SubCell"/>
</dbReference>
<comment type="subunit">
    <text evidence="8">F-type ATPases have 2 components, F(1) - the catalytic core - and F(0) - the membrane proton channel. F(1) has five subunits: alpha(3), beta(3), gamma(1), delta(1), epsilon(1). CF(0) has four main subunits: a(1), b(1), b'(1) and c(10-14). The alpha and beta chains form an alternating ring which encloses part of the gamma chain. F(1) is attached to F(0) by a central stalk formed by the gamma and epsilon chains, while a peripheral stalk is formed by the delta, b and b' chains.</text>
</comment>
<evidence type="ECO:0000256" key="8">
    <source>
        <dbReference type="HAMAP-Rule" id="MF_01416"/>
    </source>
</evidence>
<evidence type="ECO:0000256" key="7">
    <source>
        <dbReference type="ARBA" id="ARBA00023310"/>
    </source>
</evidence>
<protein>
    <recommendedName>
        <fullName evidence="8">ATP synthase subunit delta, chloroplastic</fullName>
    </recommendedName>
    <alternativeName>
        <fullName evidence="8">ATP synthase F(1) sector subunit delta</fullName>
    </alternativeName>
    <alternativeName>
        <fullName evidence="8">F-type ATPase subunit delta</fullName>
    </alternativeName>
</protein>
<organism evidence="9">
    <name type="scientific">Bostrychia tenella</name>
    <dbReference type="NCBI Taxonomy" id="324755"/>
    <lineage>
        <taxon>Eukaryota</taxon>
        <taxon>Rhodophyta</taxon>
        <taxon>Florideophyceae</taxon>
        <taxon>Rhodymeniophycidae</taxon>
        <taxon>Ceramiales</taxon>
        <taxon>Rhodomelaceae</taxon>
        <taxon>Bostrychia</taxon>
    </lineage>
</organism>
<keyword evidence="3 8" id="KW-0813">Transport</keyword>
<gene>
    <name evidence="8 9" type="primary">atpD</name>
</gene>
<dbReference type="Pfam" id="PF00213">
    <property type="entry name" value="OSCP"/>
    <property type="match status" value="1"/>
</dbReference>
<evidence type="ECO:0000313" key="9">
    <source>
        <dbReference type="EMBL" id="ARW61235.1"/>
    </source>
</evidence>
<reference evidence="9" key="1">
    <citation type="journal article" date="2017" name="J. Phycol.">
        <title>Analysis of chloroplast genomes and a supermatrix inform reclassification of the Rhodomelaceae (Rhodophyta).</title>
        <authorList>
            <person name="Diaz-Tapia P."/>
            <person name="Maggs C.A."/>
            <person name="West J.A."/>
            <person name="Verbruggen H."/>
        </authorList>
    </citation>
    <scope>NUCLEOTIDE SEQUENCE</scope>
    <source>
        <strain evidence="9">JW3079</strain>
    </source>
</reference>
<comment type="function">
    <text evidence="8">This protein is part of the stalk that links CF(0) to CF(1). It either transmits conformational changes from CF(0) to CF(1) or is implicated in proton conduction.</text>
</comment>
<evidence type="ECO:0000256" key="1">
    <source>
        <dbReference type="ARBA" id="ARBA00004370"/>
    </source>
</evidence>
<dbReference type="GO" id="GO:0045259">
    <property type="term" value="C:proton-transporting ATP synthase complex"/>
    <property type="evidence" value="ECO:0007669"/>
    <property type="project" value="UniProtKB-KW"/>
</dbReference>
<keyword evidence="5 8" id="KW-0406">Ion transport</keyword>
<keyword evidence="6 8" id="KW-0472">Membrane</keyword>
<dbReference type="Gene3D" id="1.10.520.20">
    <property type="entry name" value="N-terminal domain of the delta subunit of the F1F0-ATP synthase"/>
    <property type="match status" value="1"/>
</dbReference>
<keyword evidence="9" id="KW-0934">Plastid</keyword>
<sequence>MSNQSIMNKIAVPYAEALLEIAQNEDSLKETSKNLSSISTILSESRDFQMLLSNPLIGIPVKKDILQKLFTNQVSDFILNFLLFLVDKRRISLLNTIIEKYLKLTYQLESITIAELSSAVEFTETQQNKLIDKIKIITKSNNVKLITSTDSNLIGGFVVKIGSKVIDASLAGKLRKMSFYLNTN</sequence>
<evidence type="ECO:0000256" key="2">
    <source>
        <dbReference type="ARBA" id="ARBA00007046"/>
    </source>
</evidence>
<accession>A0A1Z1M623</accession>
<dbReference type="GeneID" id="33354248"/>
<geneLocation type="chloroplast" evidence="9"/>
<evidence type="ECO:0000256" key="3">
    <source>
        <dbReference type="ARBA" id="ARBA00022448"/>
    </source>
</evidence>
<dbReference type="RefSeq" id="YP_009392673.1">
    <property type="nucleotide sequence ID" value="NC_035264.1"/>
</dbReference>
<dbReference type="PRINTS" id="PR00125">
    <property type="entry name" value="ATPASEDELTA"/>
</dbReference>
<keyword evidence="4 8" id="KW-0375">Hydrogen ion transport</keyword>
<comment type="function">
    <text evidence="8">F(1)F(0) ATP synthase produces ATP from ADP in the presence of a proton or sodium gradient. F-type ATPases consist of two structural domains, F(1) containing the extramembraneous catalytic core and F(0) containing the membrane proton channel, linked together by a central stalk and a peripheral stalk. During catalysis, ATP synthesis in the catalytic domain of F(1) is coupled via a rotary mechanism of the central stalk subunits to proton translocation.</text>
</comment>
<dbReference type="GO" id="GO:0046933">
    <property type="term" value="F:proton-transporting ATP synthase activity, rotational mechanism"/>
    <property type="evidence" value="ECO:0007669"/>
    <property type="project" value="UniProtKB-UniRule"/>
</dbReference>